<proteinExistence type="predicted"/>
<dbReference type="Proteomes" id="UP000321947">
    <property type="component" value="Unassembled WGS sequence"/>
</dbReference>
<evidence type="ECO:0000313" key="3">
    <source>
        <dbReference type="EMBL" id="TYK00628.1"/>
    </source>
</evidence>
<dbReference type="OrthoDB" id="5835829at2759"/>
<dbReference type="EMBL" id="SSTD01016718">
    <property type="protein sequence ID" value="TYK00628.1"/>
    <property type="molecule type" value="Genomic_DNA"/>
</dbReference>
<keyword evidence="1 3" id="KW-0808">Transferase</keyword>
<protein>
    <submittedName>
        <fullName evidence="3">UDP-glycosyltransferase 83A1</fullName>
    </submittedName>
</protein>
<organism evidence="3 5">
    <name type="scientific">Cucumis melo var. makuwa</name>
    <name type="common">Oriental melon</name>
    <dbReference type="NCBI Taxonomy" id="1194695"/>
    <lineage>
        <taxon>Eukaryota</taxon>
        <taxon>Viridiplantae</taxon>
        <taxon>Streptophyta</taxon>
        <taxon>Embryophyta</taxon>
        <taxon>Tracheophyta</taxon>
        <taxon>Spermatophyta</taxon>
        <taxon>Magnoliopsida</taxon>
        <taxon>eudicotyledons</taxon>
        <taxon>Gunneridae</taxon>
        <taxon>Pentapetalae</taxon>
        <taxon>rosids</taxon>
        <taxon>fabids</taxon>
        <taxon>Cucurbitales</taxon>
        <taxon>Cucurbitaceae</taxon>
        <taxon>Benincaseae</taxon>
        <taxon>Cucumis</taxon>
    </lineage>
</organism>
<comment type="caution">
    <text evidence="3">The sequence shown here is derived from an EMBL/GenBank/DDBJ whole genome shotgun (WGS) entry which is preliminary data.</text>
</comment>
<evidence type="ECO:0000256" key="1">
    <source>
        <dbReference type="ARBA" id="ARBA00022679"/>
    </source>
</evidence>
<evidence type="ECO:0000313" key="5">
    <source>
        <dbReference type="Proteomes" id="UP000321947"/>
    </source>
</evidence>
<dbReference type="Pfam" id="PF00201">
    <property type="entry name" value="UDPGT"/>
    <property type="match status" value="1"/>
</dbReference>
<gene>
    <name evidence="3" type="ORF">E5676_scaffold169G002490</name>
    <name evidence="2" type="ORF">E6C27_scaffold64G002470</name>
</gene>
<evidence type="ECO:0000313" key="2">
    <source>
        <dbReference type="EMBL" id="KAA0039439.1"/>
    </source>
</evidence>
<name>A0A5D3BNF2_CUCMM</name>
<dbReference type="PANTHER" id="PTHR48045">
    <property type="entry name" value="UDP-GLYCOSYLTRANSFERASE 72B1"/>
    <property type="match status" value="1"/>
</dbReference>
<reference evidence="4 5" key="1">
    <citation type="submission" date="2019-08" db="EMBL/GenBank/DDBJ databases">
        <title>Draft genome sequences of two oriental melons (Cucumis melo L. var makuwa).</title>
        <authorList>
            <person name="Kwon S.-Y."/>
        </authorList>
    </citation>
    <scope>NUCLEOTIDE SEQUENCE [LARGE SCALE GENOMIC DNA]</scope>
    <source>
        <strain evidence="5">cv. Chang Bougi</strain>
        <strain evidence="4">cv. SW 3</strain>
        <tissue evidence="3">Leaf</tissue>
    </source>
</reference>
<sequence length="186" mass="21194">MFMNTEHNHKHVMGALAETNHIGDESQMAWNLVQIEMILVGDEITIVIADESLGWAPELAVKMRIQRVAFSPASAAMLCYSKEGVFPLRFQERIESCGKIVGWAPQQRCHPSIACFVNHCGWNSTLESLSNGIRFLCWPYFADQFPNESYICDIWKVGLKLKKDKYGIVTRTEIKEKVEKLIADED</sequence>
<dbReference type="EMBL" id="SSTE01018412">
    <property type="protein sequence ID" value="KAA0039439.1"/>
    <property type="molecule type" value="Genomic_DNA"/>
</dbReference>
<dbReference type="CDD" id="cd03784">
    <property type="entry name" value="GT1_Gtf-like"/>
    <property type="match status" value="1"/>
</dbReference>
<dbReference type="InterPro" id="IPR002213">
    <property type="entry name" value="UDP_glucos_trans"/>
</dbReference>
<dbReference type="AlphaFoldDB" id="A0A5D3BNF2"/>
<dbReference type="Proteomes" id="UP000321393">
    <property type="component" value="Unassembled WGS sequence"/>
</dbReference>
<dbReference type="Gene3D" id="3.40.50.2000">
    <property type="entry name" value="Glycogen Phosphorylase B"/>
    <property type="match status" value="2"/>
</dbReference>
<accession>A0A5D3BNF2</accession>
<dbReference type="GO" id="GO:0008194">
    <property type="term" value="F:UDP-glycosyltransferase activity"/>
    <property type="evidence" value="ECO:0007669"/>
    <property type="project" value="InterPro"/>
</dbReference>
<dbReference type="PANTHER" id="PTHR48045:SF21">
    <property type="entry name" value="UDP-GLYCOSYLTRANSFERASE 83A1"/>
    <property type="match status" value="1"/>
</dbReference>
<evidence type="ECO:0000313" key="4">
    <source>
        <dbReference type="Proteomes" id="UP000321393"/>
    </source>
</evidence>
<dbReference type="SUPFAM" id="SSF53756">
    <property type="entry name" value="UDP-Glycosyltransferase/glycogen phosphorylase"/>
    <property type="match status" value="1"/>
</dbReference>